<evidence type="ECO:0000256" key="1">
    <source>
        <dbReference type="SAM" id="MobiDB-lite"/>
    </source>
</evidence>
<evidence type="ECO:0000313" key="3">
    <source>
        <dbReference type="EMBL" id="SIQ40855.1"/>
    </source>
</evidence>
<proteinExistence type="predicted"/>
<dbReference type="NCBIfam" id="TIGR02605">
    <property type="entry name" value="CxxC_CxxC_SSSS"/>
    <property type="match status" value="1"/>
</dbReference>
<gene>
    <name evidence="3" type="ORF">SAMN05920897_10896</name>
</gene>
<feature type="region of interest" description="Disordered" evidence="1">
    <location>
        <begin position="54"/>
        <end position="75"/>
    </location>
</feature>
<keyword evidence="4" id="KW-1185">Reference proteome</keyword>
<dbReference type="AlphaFoldDB" id="A0A1N6SI73"/>
<dbReference type="Gene3D" id="2.20.28.30">
    <property type="entry name" value="RNA polymerase ii, chain L"/>
    <property type="match status" value="1"/>
</dbReference>
<dbReference type="STRING" id="159291.SAMN05920897_10896"/>
<organism evidence="3 4">
    <name type="scientific">Alkalispirochaeta americana</name>
    <dbReference type="NCBI Taxonomy" id="159291"/>
    <lineage>
        <taxon>Bacteria</taxon>
        <taxon>Pseudomonadati</taxon>
        <taxon>Spirochaetota</taxon>
        <taxon>Spirochaetia</taxon>
        <taxon>Spirochaetales</taxon>
        <taxon>Spirochaetaceae</taxon>
        <taxon>Alkalispirochaeta</taxon>
    </lineage>
</organism>
<evidence type="ECO:0000313" key="4">
    <source>
        <dbReference type="Proteomes" id="UP000186400"/>
    </source>
</evidence>
<dbReference type="SMART" id="SM00834">
    <property type="entry name" value="CxxC_CXXC_SSSS"/>
    <property type="match status" value="1"/>
</dbReference>
<reference evidence="3 4" key="1">
    <citation type="submission" date="2017-01" db="EMBL/GenBank/DDBJ databases">
        <authorList>
            <person name="Mah S.A."/>
            <person name="Swanson W.J."/>
            <person name="Moy G.W."/>
            <person name="Vacquier V.D."/>
        </authorList>
    </citation>
    <scope>NUCLEOTIDE SEQUENCE [LARGE SCALE GENOMIC DNA]</scope>
    <source>
        <strain evidence="3 4">ASpG1</strain>
    </source>
</reference>
<dbReference type="InterPro" id="IPR013429">
    <property type="entry name" value="Regulatory_FmdB_Zinc_ribbon"/>
</dbReference>
<dbReference type="OrthoDB" id="308397at2"/>
<accession>A0A1N6SI73</accession>
<feature type="domain" description="Putative regulatory protein FmdB zinc ribbon" evidence="2">
    <location>
        <begin position="1"/>
        <end position="44"/>
    </location>
</feature>
<feature type="compositionally biased region" description="Gly residues" evidence="1">
    <location>
        <begin position="59"/>
        <end position="75"/>
    </location>
</feature>
<evidence type="ECO:0000259" key="2">
    <source>
        <dbReference type="SMART" id="SM00834"/>
    </source>
</evidence>
<name>A0A1N6SI73_9SPIO</name>
<dbReference type="Proteomes" id="UP000186400">
    <property type="component" value="Unassembled WGS sequence"/>
</dbReference>
<protein>
    <submittedName>
        <fullName evidence="3">Putative regulatory protein, FmdB family</fullName>
    </submittedName>
</protein>
<sequence length="75" mass="7303">MTYEYQCEKCGNTFDVTASIAEKAAGLEPACPECGSKQTSQLFGGVGILSGAGTSSPGGSFGGGLCGPGRGSGCC</sequence>
<dbReference type="Pfam" id="PF09723">
    <property type="entry name" value="Zn_ribbon_8"/>
    <property type="match status" value="1"/>
</dbReference>
<dbReference type="RefSeq" id="WP_076488659.1">
    <property type="nucleotide sequence ID" value="NZ_FTMS01000008.1"/>
</dbReference>
<dbReference type="EMBL" id="FTMS01000008">
    <property type="protein sequence ID" value="SIQ40855.1"/>
    <property type="molecule type" value="Genomic_DNA"/>
</dbReference>